<evidence type="ECO:0000259" key="7">
    <source>
        <dbReference type="Pfam" id="PF06271"/>
    </source>
</evidence>
<keyword evidence="5 6" id="KW-0472">Membrane</keyword>
<reference evidence="8" key="2">
    <citation type="submission" date="2020-09" db="EMBL/GenBank/DDBJ databases">
        <authorList>
            <person name="Sun Q."/>
            <person name="Zhou Y."/>
        </authorList>
    </citation>
    <scope>NUCLEOTIDE SEQUENCE</scope>
    <source>
        <strain evidence="8">CGMCC 1.10998</strain>
    </source>
</reference>
<dbReference type="PANTHER" id="PTHR36115">
    <property type="entry name" value="PROLINE-RICH ANTIGEN HOMOLOG-RELATED"/>
    <property type="match status" value="1"/>
</dbReference>
<organism evidence="8 9">
    <name type="scientific">Undibacterium terreum</name>
    <dbReference type="NCBI Taxonomy" id="1224302"/>
    <lineage>
        <taxon>Bacteria</taxon>
        <taxon>Pseudomonadati</taxon>
        <taxon>Pseudomonadota</taxon>
        <taxon>Betaproteobacteria</taxon>
        <taxon>Burkholderiales</taxon>
        <taxon>Oxalobacteraceae</taxon>
        <taxon>Undibacterium</taxon>
    </lineage>
</organism>
<evidence type="ECO:0000256" key="1">
    <source>
        <dbReference type="ARBA" id="ARBA00004651"/>
    </source>
</evidence>
<sequence>MKRRLVCMLYEAVLVFGLLVVAGCAFYGVAAIFGIKFIAYAQTNSSTAFHIALQAWLFTVLGLYFVYCWRKSGQTLAQKTWRIRVTDLDGERVPLAKAVVRYLLAWMWFLPATILAWRFELRSLSQVSGMVAAGIAAWAMTALLDKNGQFLHDKLAKTRLTHVELDPNVDHKYIR</sequence>
<accession>A0A916XGR6</accession>
<proteinExistence type="predicted"/>
<evidence type="ECO:0000256" key="6">
    <source>
        <dbReference type="SAM" id="Phobius"/>
    </source>
</evidence>
<name>A0A916XGR6_9BURK</name>
<dbReference type="InterPro" id="IPR010432">
    <property type="entry name" value="RDD"/>
</dbReference>
<evidence type="ECO:0000256" key="5">
    <source>
        <dbReference type="ARBA" id="ARBA00023136"/>
    </source>
</evidence>
<gene>
    <name evidence="8" type="ORF">GCM10011396_19140</name>
</gene>
<keyword evidence="9" id="KW-1185">Reference proteome</keyword>
<feature type="transmembrane region" description="Helical" evidence="6">
    <location>
        <begin position="12"/>
        <end position="35"/>
    </location>
</feature>
<feature type="transmembrane region" description="Helical" evidence="6">
    <location>
        <begin position="99"/>
        <end position="117"/>
    </location>
</feature>
<dbReference type="PANTHER" id="PTHR36115:SF10">
    <property type="entry name" value="RDD DOMAIN-CONTAINING PROTEIN"/>
    <property type="match status" value="1"/>
</dbReference>
<reference evidence="8" key="1">
    <citation type="journal article" date="2014" name="Int. J. Syst. Evol. Microbiol.">
        <title>Complete genome sequence of Corynebacterium casei LMG S-19264T (=DSM 44701T), isolated from a smear-ripened cheese.</title>
        <authorList>
            <consortium name="US DOE Joint Genome Institute (JGI-PGF)"/>
            <person name="Walter F."/>
            <person name="Albersmeier A."/>
            <person name="Kalinowski J."/>
            <person name="Ruckert C."/>
        </authorList>
    </citation>
    <scope>NUCLEOTIDE SEQUENCE</scope>
    <source>
        <strain evidence="8">CGMCC 1.10998</strain>
    </source>
</reference>
<keyword evidence="3 6" id="KW-0812">Transmembrane</keyword>
<evidence type="ECO:0000313" key="9">
    <source>
        <dbReference type="Proteomes" id="UP000637423"/>
    </source>
</evidence>
<keyword evidence="4 6" id="KW-1133">Transmembrane helix</keyword>
<dbReference type="AlphaFoldDB" id="A0A916XGR6"/>
<dbReference type="Proteomes" id="UP000637423">
    <property type="component" value="Unassembled WGS sequence"/>
</dbReference>
<dbReference type="EMBL" id="BMED01000002">
    <property type="protein sequence ID" value="GGC72184.1"/>
    <property type="molecule type" value="Genomic_DNA"/>
</dbReference>
<keyword evidence="2" id="KW-1003">Cell membrane</keyword>
<dbReference type="PROSITE" id="PS51257">
    <property type="entry name" value="PROKAR_LIPOPROTEIN"/>
    <property type="match status" value="1"/>
</dbReference>
<evidence type="ECO:0000256" key="2">
    <source>
        <dbReference type="ARBA" id="ARBA00022475"/>
    </source>
</evidence>
<evidence type="ECO:0000256" key="3">
    <source>
        <dbReference type="ARBA" id="ARBA00022692"/>
    </source>
</evidence>
<evidence type="ECO:0000256" key="4">
    <source>
        <dbReference type="ARBA" id="ARBA00022989"/>
    </source>
</evidence>
<comment type="subcellular location">
    <subcellularLocation>
        <location evidence="1">Cell membrane</location>
        <topology evidence="1">Multi-pass membrane protein</topology>
    </subcellularLocation>
</comment>
<dbReference type="GO" id="GO:0005886">
    <property type="term" value="C:plasma membrane"/>
    <property type="evidence" value="ECO:0007669"/>
    <property type="project" value="UniProtKB-SubCell"/>
</dbReference>
<dbReference type="Pfam" id="PF06271">
    <property type="entry name" value="RDD"/>
    <property type="match status" value="1"/>
</dbReference>
<protein>
    <submittedName>
        <fullName evidence="8">RDD family protein</fullName>
    </submittedName>
</protein>
<feature type="transmembrane region" description="Helical" evidence="6">
    <location>
        <begin position="123"/>
        <end position="144"/>
    </location>
</feature>
<feature type="transmembrane region" description="Helical" evidence="6">
    <location>
        <begin position="47"/>
        <end position="69"/>
    </location>
</feature>
<dbReference type="InterPro" id="IPR051791">
    <property type="entry name" value="Pra-immunoreactive"/>
</dbReference>
<feature type="domain" description="RDD" evidence="7">
    <location>
        <begin position="3"/>
        <end position="157"/>
    </location>
</feature>
<evidence type="ECO:0000313" key="8">
    <source>
        <dbReference type="EMBL" id="GGC72184.1"/>
    </source>
</evidence>
<comment type="caution">
    <text evidence="8">The sequence shown here is derived from an EMBL/GenBank/DDBJ whole genome shotgun (WGS) entry which is preliminary data.</text>
</comment>